<evidence type="ECO:0000256" key="6">
    <source>
        <dbReference type="ARBA" id="ARBA00024916"/>
    </source>
</evidence>
<comment type="caution">
    <text evidence="12">The sequence shown here is derived from an EMBL/GenBank/DDBJ whole genome shotgun (WGS) entry which is preliminary data.</text>
</comment>
<dbReference type="InterPro" id="IPR036805">
    <property type="entry name" value="Tscrpt_elong_fac_GreA/B_N_sf"/>
</dbReference>
<keyword evidence="3 8" id="KW-0805">Transcription regulation</keyword>
<dbReference type="GO" id="GO:0070063">
    <property type="term" value="F:RNA polymerase binding"/>
    <property type="evidence" value="ECO:0007669"/>
    <property type="project" value="InterPro"/>
</dbReference>
<dbReference type="PANTHER" id="PTHR30437:SF4">
    <property type="entry name" value="TRANSCRIPTION ELONGATION FACTOR GREA"/>
    <property type="match status" value="1"/>
</dbReference>
<evidence type="ECO:0000256" key="8">
    <source>
        <dbReference type="HAMAP-Rule" id="MF_00105"/>
    </source>
</evidence>
<dbReference type="GO" id="GO:0003746">
    <property type="term" value="F:translation elongation factor activity"/>
    <property type="evidence" value="ECO:0007669"/>
    <property type="project" value="UniProtKB-KW"/>
</dbReference>
<evidence type="ECO:0000259" key="10">
    <source>
        <dbReference type="Pfam" id="PF01272"/>
    </source>
</evidence>
<evidence type="ECO:0000256" key="1">
    <source>
        <dbReference type="ARBA" id="ARBA00008213"/>
    </source>
</evidence>
<accession>A0A1G2BA54</accession>
<dbReference type="Proteomes" id="UP000176420">
    <property type="component" value="Unassembled WGS sequence"/>
</dbReference>
<dbReference type="InterPro" id="IPR022691">
    <property type="entry name" value="Tscrpt_elong_fac_GreA/B_N"/>
</dbReference>
<dbReference type="PANTHER" id="PTHR30437">
    <property type="entry name" value="TRANSCRIPTION ELONGATION FACTOR GREA"/>
    <property type="match status" value="1"/>
</dbReference>
<evidence type="ECO:0000259" key="11">
    <source>
        <dbReference type="Pfam" id="PF03449"/>
    </source>
</evidence>
<dbReference type="InterPro" id="IPR023459">
    <property type="entry name" value="Tscrpt_elong_fac_GreA/B_fam"/>
</dbReference>
<comment type="similarity">
    <text evidence="1 8 9">Belongs to the GreA/GreB family.</text>
</comment>
<keyword evidence="5 8" id="KW-0804">Transcription</keyword>
<feature type="domain" description="Transcription elongation factor GreA/GreB N-terminal" evidence="11">
    <location>
        <begin position="8"/>
        <end position="77"/>
    </location>
</feature>
<proteinExistence type="inferred from homology"/>
<evidence type="ECO:0000256" key="9">
    <source>
        <dbReference type="RuleBase" id="RU000556"/>
    </source>
</evidence>
<dbReference type="Pfam" id="PF03449">
    <property type="entry name" value="GreA_GreB_N"/>
    <property type="match status" value="1"/>
</dbReference>
<dbReference type="NCBIfam" id="TIGR01462">
    <property type="entry name" value="greA"/>
    <property type="match status" value="1"/>
</dbReference>
<dbReference type="SUPFAM" id="SSF54534">
    <property type="entry name" value="FKBP-like"/>
    <property type="match status" value="1"/>
</dbReference>
<dbReference type="Pfam" id="PF01272">
    <property type="entry name" value="GreA_GreB"/>
    <property type="match status" value="1"/>
</dbReference>
<dbReference type="InterPro" id="IPR036953">
    <property type="entry name" value="GreA/GreB_C_sf"/>
</dbReference>
<dbReference type="GO" id="GO:0006354">
    <property type="term" value="P:DNA-templated transcription elongation"/>
    <property type="evidence" value="ECO:0007669"/>
    <property type="project" value="TreeGrafter"/>
</dbReference>
<evidence type="ECO:0000256" key="5">
    <source>
        <dbReference type="ARBA" id="ARBA00023163"/>
    </source>
</evidence>
<dbReference type="InterPro" id="IPR001437">
    <property type="entry name" value="Tscrpt_elong_fac_GreA/B_C"/>
</dbReference>
<dbReference type="Gene3D" id="3.10.50.30">
    <property type="entry name" value="Transcription elongation factor, GreA/GreB, C-terminal domain"/>
    <property type="match status" value="1"/>
</dbReference>
<dbReference type="Gene3D" id="1.10.287.180">
    <property type="entry name" value="Transcription elongation factor, GreA/GreB, N-terminal domain"/>
    <property type="match status" value="1"/>
</dbReference>
<evidence type="ECO:0000313" key="12">
    <source>
        <dbReference type="EMBL" id="OGY86031.1"/>
    </source>
</evidence>
<protein>
    <recommendedName>
        <fullName evidence="2 8">Transcription elongation factor GreA</fullName>
    </recommendedName>
    <alternativeName>
        <fullName evidence="7 8">Transcript cleavage factor GreA</fullName>
    </alternativeName>
</protein>
<dbReference type="InterPro" id="IPR028624">
    <property type="entry name" value="Tscrpt_elong_fac_GreA/B"/>
</dbReference>
<dbReference type="NCBIfam" id="NF001263">
    <property type="entry name" value="PRK00226.1-4"/>
    <property type="match status" value="1"/>
</dbReference>
<dbReference type="SUPFAM" id="SSF46557">
    <property type="entry name" value="GreA transcript cleavage protein, N-terminal domain"/>
    <property type="match status" value="1"/>
</dbReference>
<name>A0A1G2BA54_9BACT</name>
<dbReference type="FunFam" id="1.10.287.180:FF:000001">
    <property type="entry name" value="Transcription elongation factor GreA"/>
    <property type="match status" value="1"/>
</dbReference>
<feature type="domain" description="Transcription elongation factor GreA/GreB C-terminal" evidence="10">
    <location>
        <begin position="84"/>
        <end position="156"/>
    </location>
</feature>
<comment type="function">
    <text evidence="6 8 9">Necessary for efficient RNA polymerase transcription elongation past template-encoded arresting sites. The arresting sites in DNA have the property of trapping a certain fraction of elongating RNA polymerases that pass through, resulting in locked ternary complexes. Cleavage of the nascent transcript by cleavage factors such as GreA or GreB allows the resumption of elongation from the new 3'terminus. GreA releases sequences of 2 to 3 nucleotides.</text>
</comment>
<gene>
    <name evidence="8" type="primary">greA</name>
    <name evidence="12" type="ORF">A2319_00480</name>
</gene>
<keyword evidence="4 8" id="KW-0238">DNA-binding</keyword>
<dbReference type="AlphaFoldDB" id="A0A1G2BA54"/>
<dbReference type="GO" id="GO:0003677">
    <property type="term" value="F:DNA binding"/>
    <property type="evidence" value="ECO:0007669"/>
    <property type="project" value="UniProtKB-UniRule"/>
</dbReference>
<evidence type="ECO:0000256" key="7">
    <source>
        <dbReference type="ARBA" id="ARBA00030776"/>
    </source>
</evidence>
<reference evidence="12 13" key="1">
    <citation type="journal article" date="2016" name="Nat. Commun.">
        <title>Thousands of microbial genomes shed light on interconnected biogeochemical processes in an aquifer system.</title>
        <authorList>
            <person name="Anantharaman K."/>
            <person name="Brown C.T."/>
            <person name="Hug L.A."/>
            <person name="Sharon I."/>
            <person name="Castelle C.J."/>
            <person name="Probst A.J."/>
            <person name="Thomas B.C."/>
            <person name="Singh A."/>
            <person name="Wilkins M.J."/>
            <person name="Karaoz U."/>
            <person name="Brodie E.L."/>
            <person name="Williams K.H."/>
            <person name="Hubbard S.S."/>
            <person name="Banfield J.F."/>
        </authorList>
    </citation>
    <scope>NUCLEOTIDE SEQUENCE [LARGE SCALE GENOMIC DNA]</scope>
</reference>
<evidence type="ECO:0000256" key="4">
    <source>
        <dbReference type="ARBA" id="ARBA00023125"/>
    </source>
</evidence>
<sequence length="156" mass="17461">MADNKTLYVTKEGLKKIEDEITELKSVRRKEISERIKEAKELGDLSENAEYQEAKEEQAVVEAHILELEQKIKNCEIIAHRKNTKVVQIGSKVSMKDNKKNLMSYTIVGSSEADPLKLLISNESPLGQTCIGKNVGDKLEVATPNGKTIYTIESVE</sequence>
<keyword evidence="12" id="KW-0648">Protein biosynthesis</keyword>
<keyword evidence="12" id="KW-0251">Elongation factor</keyword>
<dbReference type="InterPro" id="IPR006359">
    <property type="entry name" value="Tscrpt_elong_fac_GreA"/>
</dbReference>
<evidence type="ECO:0000256" key="2">
    <source>
        <dbReference type="ARBA" id="ARBA00013729"/>
    </source>
</evidence>
<dbReference type="InterPro" id="IPR018151">
    <property type="entry name" value="TF_GreA/GreB_CS"/>
</dbReference>
<dbReference type="EMBL" id="MHKI01000026">
    <property type="protein sequence ID" value="OGY86031.1"/>
    <property type="molecule type" value="Genomic_DNA"/>
</dbReference>
<dbReference type="GO" id="GO:0032784">
    <property type="term" value="P:regulation of DNA-templated transcription elongation"/>
    <property type="evidence" value="ECO:0007669"/>
    <property type="project" value="UniProtKB-UniRule"/>
</dbReference>
<evidence type="ECO:0000256" key="3">
    <source>
        <dbReference type="ARBA" id="ARBA00023015"/>
    </source>
</evidence>
<dbReference type="PROSITE" id="PS00829">
    <property type="entry name" value="GREAB_1"/>
    <property type="match status" value="1"/>
</dbReference>
<dbReference type="HAMAP" id="MF_00105">
    <property type="entry name" value="GreA_GreB"/>
    <property type="match status" value="1"/>
</dbReference>
<keyword evidence="8" id="KW-0175">Coiled coil</keyword>
<evidence type="ECO:0000313" key="13">
    <source>
        <dbReference type="Proteomes" id="UP000176420"/>
    </source>
</evidence>
<organism evidence="12 13">
    <name type="scientific">Candidatus Kerfeldbacteria bacterium RIFOXYB2_FULL_38_14</name>
    <dbReference type="NCBI Taxonomy" id="1798547"/>
    <lineage>
        <taxon>Bacteria</taxon>
        <taxon>Candidatus Kerfeldiibacteriota</taxon>
    </lineage>
</organism>
<dbReference type="PIRSF" id="PIRSF006092">
    <property type="entry name" value="GreA_GreB"/>
    <property type="match status" value="1"/>
</dbReference>
<feature type="coiled-coil region" evidence="8">
    <location>
        <begin position="14"/>
        <end position="71"/>
    </location>
</feature>